<dbReference type="EMBL" id="MU857000">
    <property type="protein sequence ID" value="KAK4151790.1"/>
    <property type="molecule type" value="Genomic_DNA"/>
</dbReference>
<name>A0AAN6ZTX9_9PEZI</name>
<proteinExistence type="predicted"/>
<protein>
    <submittedName>
        <fullName evidence="1">Uncharacterized protein</fullName>
    </submittedName>
</protein>
<comment type="caution">
    <text evidence="1">The sequence shown here is derived from an EMBL/GenBank/DDBJ whole genome shotgun (WGS) entry which is preliminary data.</text>
</comment>
<accession>A0AAN6ZTX9</accession>
<reference evidence="1" key="2">
    <citation type="submission" date="2023-05" db="EMBL/GenBank/DDBJ databases">
        <authorList>
            <consortium name="Lawrence Berkeley National Laboratory"/>
            <person name="Steindorff A."/>
            <person name="Hensen N."/>
            <person name="Bonometti L."/>
            <person name="Westerberg I."/>
            <person name="Brannstrom I.O."/>
            <person name="Guillou S."/>
            <person name="Cros-Aarteil S."/>
            <person name="Calhoun S."/>
            <person name="Haridas S."/>
            <person name="Kuo A."/>
            <person name="Mondo S."/>
            <person name="Pangilinan J."/>
            <person name="Riley R."/>
            <person name="Labutti K."/>
            <person name="Andreopoulos B."/>
            <person name="Lipzen A."/>
            <person name="Chen C."/>
            <person name="Yanf M."/>
            <person name="Daum C."/>
            <person name="Ng V."/>
            <person name="Clum A."/>
            <person name="Ohm R."/>
            <person name="Martin F."/>
            <person name="Silar P."/>
            <person name="Natvig D."/>
            <person name="Lalanne C."/>
            <person name="Gautier V."/>
            <person name="Ament-Velasquez S.L."/>
            <person name="Kruys A."/>
            <person name="Hutchinson M.I."/>
            <person name="Powell A.J."/>
            <person name="Barry K."/>
            <person name="Miller A.N."/>
            <person name="Grigoriev I.V."/>
            <person name="Debuchy R."/>
            <person name="Gladieux P."/>
            <person name="Thoren M.H."/>
            <person name="Johannesson H."/>
        </authorList>
    </citation>
    <scope>NUCLEOTIDE SEQUENCE</scope>
    <source>
        <strain evidence="1">CBS 538.74</strain>
    </source>
</reference>
<gene>
    <name evidence="1" type="ORF">C8A00DRAFT_16834</name>
</gene>
<evidence type="ECO:0000313" key="1">
    <source>
        <dbReference type="EMBL" id="KAK4151790.1"/>
    </source>
</evidence>
<dbReference type="AlphaFoldDB" id="A0AAN6ZTX9"/>
<sequence>MHPKKTYFLAPTRDQAPTGAIALGNLINSPRTPEFPLNDPKSPTTKLLLSTATLIPELDATRSVSTKLSIQRSVFVSFLWGLLGQNPIELGLGISKEDTGTYKIPRLETRTINPSLADVGALFAEPAVQDAIRDSRFTANLYMITGLQIAHGAEYVVSRARARGARVHLVADLTAATGGVPVGVGVGTELTRETKGQSAGKVEGAFVLAYSLREVLYKRKTLTGQRRAKAEGDLYGDGEKKAKVKEAELEFEAELAGLKDEDPELPEHWGLDVENGLDLDGAECQIVRLDADTDDDDDDLDED</sequence>
<evidence type="ECO:0000313" key="2">
    <source>
        <dbReference type="Proteomes" id="UP001302745"/>
    </source>
</evidence>
<reference evidence="1" key="1">
    <citation type="journal article" date="2023" name="Mol. Phylogenet. Evol.">
        <title>Genome-scale phylogeny and comparative genomics of the fungal order Sordariales.</title>
        <authorList>
            <person name="Hensen N."/>
            <person name="Bonometti L."/>
            <person name="Westerberg I."/>
            <person name="Brannstrom I.O."/>
            <person name="Guillou S."/>
            <person name="Cros-Aarteil S."/>
            <person name="Calhoun S."/>
            <person name="Haridas S."/>
            <person name="Kuo A."/>
            <person name="Mondo S."/>
            <person name="Pangilinan J."/>
            <person name="Riley R."/>
            <person name="LaButti K."/>
            <person name="Andreopoulos B."/>
            <person name="Lipzen A."/>
            <person name="Chen C."/>
            <person name="Yan M."/>
            <person name="Daum C."/>
            <person name="Ng V."/>
            <person name="Clum A."/>
            <person name="Steindorff A."/>
            <person name="Ohm R.A."/>
            <person name="Martin F."/>
            <person name="Silar P."/>
            <person name="Natvig D.O."/>
            <person name="Lalanne C."/>
            <person name="Gautier V."/>
            <person name="Ament-Velasquez S.L."/>
            <person name="Kruys A."/>
            <person name="Hutchinson M.I."/>
            <person name="Powell A.J."/>
            <person name="Barry K."/>
            <person name="Miller A.N."/>
            <person name="Grigoriev I.V."/>
            <person name="Debuchy R."/>
            <person name="Gladieux P."/>
            <person name="Hiltunen Thoren M."/>
            <person name="Johannesson H."/>
        </authorList>
    </citation>
    <scope>NUCLEOTIDE SEQUENCE</scope>
    <source>
        <strain evidence="1">CBS 538.74</strain>
    </source>
</reference>
<dbReference type="Proteomes" id="UP001302745">
    <property type="component" value="Unassembled WGS sequence"/>
</dbReference>
<organism evidence="1 2">
    <name type="scientific">Chaetomidium leptoderma</name>
    <dbReference type="NCBI Taxonomy" id="669021"/>
    <lineage>
        <taxon>Eukaryota</taxon>
        <taxon>Fungi</taxon>
        <taxon>Dikarya</taxon>
        <taxon>Ascomycota</taxon>
        <taxon>Pezizomycotina</taxon>
        <taxon>Sordariomycetes</taxon>
        <taxon>Sordariomycetidae</taxon>
        <taxon>Sordariales</taxon>
        <taxon>Chaetomiaceae</taxon>
        <taxon>Chaetomidium</taxon>
    </lineage>
</organism>
<keyword evidence="2" id="KW-1185">Reference proteome</keyword>